<dbReference type="PANTHER" id="PTHR35524:SF1">
    <property type="entry name" value="ALPHA-ACETOLACTATE DECARBOXYLASE"/>
    <property type="match status" value="1"/>
</dbReference>
<dbReference type="Proteomes" id="UP000563094">
    <property type="component" value="Unassembled WGS sequence"/>
</dbReference>
<evidence type="ECO:0000313" key="9">
    <source>
        <dbReference type="EMBL" id="MBA9076406.1"/>
    </source>
</evidence>
<evidence type="ECO:0000256" key="3">
    <source>
        <dbReference type="ARBA" id="ARBA00007106"/>
    </source>
</evidence>
<dbReference type="SUPFAM" id="SSF117856">
    <property type="entry name" value="AF0104/ALDC/Ptd012-like"/>
    <property type="match status" value="1"/>
</dbReference>
<organism evidence="9 10">
    <name type="scientific">Rufibacter quisquiliarum</name>
    <dbReference type="NCBI Taxonomy" id="1549639"/>
    <lineage>
        <taxon>Bacteria</taxon>
        <taxon>Pseudomonadati</taxon>
        <taxon>Bacteroidota</taxon>
        <taxon>Cytophagia</taxon>
        <taxon>Cytophagales</taxon>
        <taxon>Hymenobacteraceae</taxon>
        <taxon>Rufibacter</taxon>
    </lineage>
</organism>
<comment type="caution">
    <text evidence="9">The sequence shown here is derived from an EMBL/GenBank/DDBJ whole genome shotgun (WGS) entry which is preliminary data.</text>
</comment>
<comment type="catalytic activity">
    <reaction evidence="1">
        <text>(2S)-2-acetolactate + H(+) = (R)-acetoin + CO2</text>
        <dbReference type="Rhea" id="RHEA:21580"/>
        <dbReference type="ChEBI" id="CHEBI:15378"/>
        <dbReference type="ChEBI" id="CHEBI:15686"/>
        <dbReference type="ChEBI" id="CHEBI:16526"/>
        <dbReference type="ChEBI" id="CHEBI:58476"/>
        <dbReference type="EC" id="4.1.1.5"/>
    </reaction>
</comment>
<proteinExistence type="inferred from homology"/>
<dbReference type="RefSeq" id="WP_220482993.1">
    <property type="nucleotide sequence ID" value="NZ_JACJIQ010000003.1"/>
</dbReference>
<reference evidence="9 10" key="1">
    <citation type="submission" date="2020-08" db="EMBL/GenBank/DDBJ databases">
        <title>Genomic Encyclopedia of Type Strains, Phase IV (KMG-IV): sequencing the most valuable type-strain genomes for metagenomic binning, comparative biology and taxonomic classification.</title>
        <authorList>
            <person name="Goeker M."/>
        </authorList>
    </citation>
    <scope>NUCLEOTIDE SEQUENCE [LARGE SCALE GENOMIC DNA]</scope>
    <source>
        <strain evidence="9 10">DSM 29854</strain>
    </source>
</reference>
<evidence type="ECO:0000256" key="8">
    <source>
        <dbReference type="ARBA" id="ARBA00023239"/>
    </source>
</evidence>
<evidence type="ECO:0000256" key="2">
    <source>
        <dbReference type="ARBA" id="ARBA00005170"/>
    </source>
</evidence>
<dbReference type="UniPathway" id="UPA00626">
    <property type="reaction ID" value="UER00678"/>
</dbReference>
<evidence type="ECO:0000256" key="6">
    <source>
        <dbReference type="ARBA" id="ARBA00022793"/>
    </source>
</evidence>
<keyword evidence="6" id="KW-0210">Decarboxylase</keyword>
<dbReference type="EMBL" id="JACJIQ010000003">
    <property type="protein sequence ID" value="MBA9076406.1"/>
    <property type="molecule type" value="Genomic_DNA"/>
</dbReference>
<evidence type="ECO:0000256" key="7">
    <source>
        <dbReference type="ARBA" id="ARBA00023061"/>
    </source>
</evidence>
<protein>
    <recommendedName>
        <fullName evidence="5">Alpha-acetolactate decarboxylase</fullName>
        <ecNumber evidence="4">4.1.1.5</ecNumber>
    </recommendedName>
</protein>
<accession>A0A839GN84</accession>
<dbReference type="AlphaFoldDB" id="A0A839GN84"/>
<dbReference type="GO" id="GO:0047605">
    <property type="term" value="F:acetolactate decarboxylase activity"/>
    <property type="evidence" value="ECO:0007669"/>
    <property type="project" value="UniProtKB-EC"/>
</dbReference>
<dbReference type="EC" id="4.1.1.5" evidence="4"/>
<evidence type="ECO:0000256" key="4">
    <source>
        <dbReference type="ARBA" id="ARBA00013204"/>
    </source>
</evidence>
<comment type="similarity">
    <text evidence="3">Belongs to the alpha-acetolactate decarboxylase family.</text>
</comment>
<keyword evidence="7" id="KW-0005">Acetoin biosynthesis</keyword>
<keyword evidence="8 9" id="KW-0456">Lyase</keyword>
<name>A0A839GN84_9BACT</name>
<evidence type="ECO:0000313" key="10">
    <source>
        <dbReference type="Proteomes" id="UP000563094"/>
    </source>
</evidence>
<sequence>MTRFSKTLLSTRAWAGILVLIISWGTSSSAYAQQVKMVGAMRNVMMKGQLRATVDLDTLSSKTHLFGLGPMENLAGEILVLDGTAYKATVQPDNSMKVEETFQLKAPFFGYATVEKWVEQKLPAKVQTLPQLEDYLTQRAANVKEPFFFKLEGMAEHATIHVVNLPAGTVVRSPKDAHQGQVDYAVANVPVQVLGFYSTAHKTIFTHHDTNLHLHLITADKQKMGHVDGLKLKKGAIKLYLPQTLFN</sequence>
<gene>
    <name evidence="9" type="ORF">FHS90_001110</name>
</gene>
<dbReference type="PANTHER" id="PTHR35524">
    <property type="entry name" value="ALPHA-ACETOLACTATE DECARBOXYLASE"/>
    <property type="match status" value="1"/>
</dbReference>
<dbReference type="InterPro" id="IPR005128">
    <property type="entry name" value="Acetolactate_a_deCO2ase"/>
</dbReference>
<keyword evidence="10" id="KW-1185">Reference proteome</keyword>
<comment type="pathway">
    <text evidence="2">Polyol metabolism; (R,R)-butane-2,3-diol biosynthesis; (R,R)-butane-2,3-diol from pyruvate: step 2/3.</text>
</comment>
<evidence type="ECO:0000256" key="5">
    <source>
        <dbReference type="ARBA" id="ARBA00020164"/>
    </source>
</evidence>
<dbReference type="Gene3D" id="3.30.1330.80">
    <property type="entry name" value="Hypothetical protein, similar to alpha- acetolactate decarboxylase, domain 2"/>
    <property type="match status" value="1"/>
</dbReference>
<evidence type="ECO:0000256" key="1">
    <source>
        <dbReference type="ARBA" id="ARBA00001784"/>
    </source>
</evidence>
<dbReference type="Pfam" id="PF03306">
    <property type="entry name" value="AAL_decarboxy"/>
    <property type="match status" value="1"/>
</dbReference>
<dbReference type="GO" id="GO:0045151">
    <property type="term" value="P:acetoin biosynthetic process"/>
    <property type="evidence" value="ECO:0007669"/>
    <property type="project" value="UniProtKB-KW"/>
</dbReference>